<evidence type="ECO:0000313" key="7">
    <source>
        <dbReference type="Proteomes" id="UP000472273"/>
    </source>
</evidence>
<feature type="domain" description="SHSP" evidence="5">
    <location>
        <begin position="31"/>
        <end position="136"/>
    </location>
</feature>
<reference evidence="6" key="1">
    <citation type="submission" date="2025-08" db="UniProtKB">
        <authorList>
            <consortium name="Ensembl"/>
        </authorList>
    </citation>
    <scope>IDENTIFICATION</scope>
</reference>
<dbReference type="GO" id="GO:0009408">
    <property type="term" value="P:response to heat"/>
    <property type="evidence" value="ECO:0007669"/>
    <property type="project" value="TreeGrafter"/>
</dbReference>
<keyword evidence="1" id="KW-0346">Stress response</keyword>
<dbReference type="GeneTree" id="ENSGT00670000098179"/>
<evidence type="ECO:0000256" key="3">
    <source>
        <dbReference type="RuleBase" id="RU003616"/>
    </source>
</evidence>
<feature type="region of interest" description="Disordered" evidence="4">
    <location>
        <begin position="137"/>
        <end position="159"/>
    </location>
</feature>
<dbReference type="GO" id="GO:0051082">
    <property type="term" value="F:unfolded protein binding"/>
    <property type="evidence" value="ECO:0007669"/>
    <property type="project" value="TreeGrafter"/>
</dbReference>
<name>A0A670XT55_PSETE</name>
<organism evidence="6 7">
    <name type="scientific">Pseudonaja textilis</name>
    <name type="common">Eastern brown snake</name>
    <dbReference type="NCBI Taxonomy" id="8673"/>
    <lineage>
        <taxon>Eukaryota</taxon>
        <taxon>Metazoa</taxon>
        <taxon>Chordata</taxon>
        <taxon>Craniata</taxon>
        <taxon>Vertebrata</taxon>
        <taxon>Euteleostomi</taxon>
        <taxon>Lepidosauria</taxon>
        <taxon>Squamata</taxon>
        <taxon>Bifurcata</taxon>
        <taxon>Unidentata</taxon>
        <taxon>Episquamata</taxon>
        <taxon>Toxicofera</taxon>
        <taxon>Serpentes</taxon>
        <taxon>Colubroidea</taxon>
        <taxon>Elapidae</taxon>
        <taxon>Hydrophiinae</taxon>
        <taxon>Pseudonaja</taxon>
    </lineage>
</organism>
<dbReference type="OMA" id="IFMKCPR"/>
<dbReference type="Gene3D" id="2.60.40.790">
    <property type="match status" value="1"/>
</dbReference>
<dbReference type="Proteomes" id="UP000472273">
    <property type="component" value="Unplaced"/>
</dbReference>
<sequence>IFMKCPRDELNSLLWGSITSKIFQRGENLNKRDHETIHSLETPSANDTFAVTQDMAGFDPQELVVKLVGEKVVLTGRKASEMPNGPFRYELFRRAWDVPQSVDRDQLSCSISSDGQLRIEGPVTEAAMRTVPIAVNRVRNEPQPAAEESTPTENSRAQG</sequence>
<dbReference type="GO" id="GO:0005737">
    <property type="term" value="C:cytoplasm"/>
    <property type="evidence" value="ECO:0007669"/>
    <property type="project" value="TreeGrafter"/>
</dbReference>
<dbReference type="GO" id="GO:0005634">
    <property type="term" value="C:nucleus"/>
    <property type="evidence" value="ECO:0007669"/>
    <property type="project" value="TreeGrafter"/>
</dbReference>
<evidence type="ECO:0000256" key="4">
    <source>
        <dbReference type="SAM" id="MobiDB-lite"/>
    </source>
</evidence>
<dbReference type="InterPro" id="IPR008978">
    <property type="entry name" value="HSP20-like_chaperone"/>
</dbReference>
<evidence type="ECO:0000259" key="5">
    <source>
        <dbReference type="PROSITE" id="PS01031"/>
    </source>
</evidence>
<dbReference type="PROSITE" id="PS01031">
    <property type="entry name" value="SHSP"/>
    <property type="match status" value="1"/>
</dbReference>
<dbReference type="InterPro" id="IPR002068">
    <property type="entry name" value="A-crystallin/Hsp20_dom"/>
</dbReference>
<dbReference type="SUPFAM" id="SSF49764">
    <property type="entry name" value="HSP20-like chaperones"/>
    <property type="match status" value="1"/>
</dbReference>
<evidence type="ECO:0000256" key="1">
    <source>
        <dbReference type="ARBA" id="ARBA00023016"/>
    </source>
</evidence>
<comment type="similarity">
    <text evidence="2 3">Belongs to the small heat shock protein (HSP20) family.</text>
</comment>
<evidence type="ECO:0000313" key="6">
    <source>
        <dbReference type="Ensembl" id="ENSPTXP00000002919.1"/>
    </source>
</evidence>
<reference evidence="6" key="2">
    <citation type="submission" date="2025-09" db="UniProtKB">
        <authorList>
            <consortium name="Ensembl"/>
        </authorList>
    </citation>
    <scope>IDENTIFICATION</scope>
</reference>
<dbReference type="PANTHER" id="PTHR45640:SF2">
    <property type="entry name" value="HEAT SHOCK PROTEIN BETA-11-RELATED"/>
    <property type="match status" value="1"/>
</dbReference>
<proteinExistence type="inferred from homology"/>
<protein>
    <recommendedName>
        <fullName evidence="5">SHSP domain-containing protein</fullName>
    </recommendedName>
</protein>
<dbReference type="AlphaFoldDB" id="A0A670XT55"/>
<dbReference type="Ensembl" id="ENSPTXT00000003003.1">
    <property type="protein sequence ID" value="ENSPTXP00000002919.1"/>
    <property type="gene ID" value="ENSPTXG00000002239.1"/>
</dbReference>
<feature type="compositionally biased region" description="Polar residues" evidence="4">
    <location>
        <begin position="149"/>
        <end position="159"/>
    </location>
</feature>
<accession>A0A670XT55</accession>
<dbReference type="GO" id="GO:0042026">
    <property type="term" value="P:protein refolding"/>
    <property type="evidence" value="ECO:0007669"/>
    <property type="project" value="TreeGrafter"/>
</dbReference>
<dbReference type="Pfam" id="PF00011">
    <property type="entry name" value="HSP20"/>
    <property type="match status" value="1"/>
</dbReference>
<dbReference type="PRINTS" id="PR00299">
    <property type="entry name" value="ACRYSTALLIN"/>
</dbReference>
<keyword evidence="7" id="KW-1185">Reference proteome</keyword>
<dbReference type="PANTHER" id="PTHR45640">
    <property type="entry name" value="HEAT SHOCK PROTEIN HSP-12.2-RELATED"/>
    <property type="match status" value="1"/>
</dbReference>
<dbReference type="InterPro" id="IPR001436">
    <property type="entry name" value="Alpha-crystallin/sHSP_animal"/>
</dbReference>
<evidence type="ECO:0000256" key="2">
    <source>
        <dbReference type="PROSITE-ProRule" id="PRU00285"/>
    </source>
</evidence>